<dbReference type="PRINTS" id="PR01407">
    <property type="entry name" value="BUTYPHLNCDUF"/>
</dbReference>
<dbReference type="SMART" id="SM00449">
    <property type="entry name" value="SPRY"/>
    <property type="match status" value="1"/>
</dbReference>
<dbReference type="CDD" id="cd15821">
    <property type="entry name" value="SPRY_PRY_RFPL"/>
    <property type="match status" value="1"/>
</dbReference>
<dbReference type="GO" id="GO:0005737">
    <property type="term" value="C:cytoplasm"/>
    <property type="evidence" value="ECO:0007669"/>
    <property type="project" value="UniProtKB-ARBA"/>
</dbReference>
<dbReference type="SUPFAM" id="SSF57850">
    <property type="entry name" value="RING/U-box"/>
    <property type="match status" value="1"/>
</dbReference>
<dbReference type="InterPro" id="IPR001841">
    <property type="entry name" value="Znf_RING"/>
</dbReference>
<evidence type="ECO:0000256" key="1">
    <source>
        <dbReference type="ARBA" id="ARBA00022723"/>
    </source>
</evidence>
<dbReference type="GO" id="GO:0008270">
    <property type="term" value="F:zinc ion binding"/>
    <property type="evidence" value="ECO:0007669"/>
    <property type="project" value="UniProtKB-KW"/>
</dbReference>
<dbReference type="FunFam" id="2.60.120.920:FF:000040">
    <property type="entry name" value="Ret finger protein-like 4A"/>
    <property type="match status" value="1"/>
</dbReference>
<evidence type="ECO:0000313" key="8">
    <source>
        <dbReference type="Proteomes" id="UP000694414"/>
    </source>
</evidence>
<evidence type="ECO:0000256" key="4">
    <source>
        <dbReference type="PROSITE-ProRule" id="PRU00175"/>
    </source>
</evidence>
<evidence type="ECO:0008006" key="9">
    <source>
        <dbReference type="Google" id="ProtNLM"/>
    </source>
</evidence>
<keyword evidence="3" id="KW-0862">Zinc</keyword>
<feature type="domain" description="B30.2/SPRY" evidence="6">
    <location>
        <begin position="118"/>
        <end position="302"/>
    </location>
</feature>
<proteinExistence type="predicted"/>
<feature type="domain" description="RING-type" evidence="5">
    <location>
        <begin position="51"/>
        <end position="93"/>
    </location>
</feature>
<evidence type="ECO:0000256" key="2">
    <source>
        <dbReference type="ARBA" id="ARBA00022771"/>
    </source>
</evidence>
<dbReference type="Pfam" id="PF15227">
    <property type="entry name" value="zf-C3HC4_4"/>
    <property type="match status" value="1"/>
</dbReference>
<dbReference type="InterPro" id="IPR043136">
    <property type="entry name" value="B30.2/SPRY_sf"/>
</dbReference>
<evidence type="ECO:0000256" key="3">
    <source>
        <dbReference type="ARBA" id="ARBA00022833"/>
    </source>
</evidence>
<keyword evidence="2 4" id="KW-0863">Zinc-finger</keyword>
<dbReference type="InterPro" id="IPR022723">
    <property type="entry name" value="RDM_domain_RFPL"/>
</dbReference>
<dbReference type="Proteomes" id="UP000694414">
    <property type="component" value="Unplaced"/>
</dbReference>
<dbReference type="AlphaFoldDB" id="A0A8C8YGU6"/>
<dbReference type="PROSITE" id="PS50188">
    <property type="entry name" value="B302_SPRY"/>
    <property type="match status" value="1"/>
</dbReference>
<evidence type="ECO:0000259" key="5">
    <source>
        <dbReference type="PROSITE" id="PS50089"/>
    </source>
</evidence>
<reference evidence="7" key="1">
    <citation type="submission" date="2025-08" db="UniProtKB">
        <authorList>
            <consortium name="Ensembl"/>
        </authorList>
    </citation>
    <scope>IDENTIFICATION</scope>
</reference>
<dbReference type="InterPro" id="IPR050143">
    <property type="entry name" value="TRIM/RBCC"/>
</dbReference>
<dbReference type="GeneTree" id="ENSGT00940000163187"/>
<dbReference type="InterPro" id="IPR003879">
    <property type="entry name" value="Butyrophylin_SPRY"/>
</dbReference>
<dbReference type="Pfam" id="PF00622">
    <property type="entry name" value="SPRY"/>
    <property type="match status" value="1"/>
</dbReference>
<evidence type="ECO:0000313" key="7">
    <source>
        <dbReference type="Ensembl" id="ENSPSMP00000002131.1"/>
    </source>
</evidence>
<dbReference type="InterPro" id="IPR013320">
    <property type="entry name" value="ConA-like_dom_sf"/>
</dbReference>
<dbReference type="Gene3D" id="3.30.40.10">
    <property type="entry name" value="Zinc/RING finger domain, C3HC4 (zinc finger)"/>
    <property type="match status" value="1"/>
</dbReference>
<name>A0A8C8YGU6_PROSS</name>
<dbReference type="Pfam" id="PF11002">
    <property type="entry name" value="RDM"/>
    <property type="match status" value="1"/>
</dbReference>
<dbReference type="Ensembl" id="ENSPSMT00000002511.1">
    <property type="protein sequence ID" value="ENSPSMP00000002131.1"/>
    <property type="gene ID" value="ENSPSMG00000001629.1"/>
</dbReference>
<dbReference type="SMART" id="SM00184">
    <property type="entry name" value="RING"/>
    <property type="match status" value="1"/>
</dbReference>
<reference evidence="7" key="2">
    <citation type="submission" date="2025-09" db="UniProtKB">
        <authorList>
            <consortium name="Ensembl"/>
        </authorList>
    </citation>
    <scope>IDENTIFICATION</scope>
</reference>
<dbReference type="InterPro" id="IPR003877">
    <property type="entry name" value="SPRY_dom"/>
</dbReference>
<evidence type="ECO:0000259" key="6">
    <source>
        <dbReference type="PROSITE" id="PS50188"/>
    </source>
</evidence>
<dbReference type="SMART" id="SM00589">
    <property type="entry name" value="PRY"/>
    <property type="match status" value="1"/>
</dbReference>
<protein>
    <recommendedName>
        <fullName evidence="9">Ret finger protein-like 4A</fullName>
    </recommendedName>
</protein>
<sequence>MLCFHYLLPGTAIPVKGPQGVLSFNSWTPISCTFFPQRVAMAEQFKEASKCLICLSYLEKPMRLDCGFICCLRCISSLRKDPGGEGVSCPSCSVVTQKNDIRPHCQLGKMVSEIKELEPQLRAILYQNPRMLKFQVDMTLDIDTANNQLIISDDLKSVHCGHLKQNRRECAERFKQGICVLGSPRFTSGRHYWEVDVGTSKEWDLGSVLLSSESGFWTVGLREEELFAASTVPLTSLSVTPRLHRVGIFLDMDIGTISFYNISDGSHVFTFTKVPAAEPLRPFFAPANSVRDDQGLLSICPVIHPGTARSLGHPEQGR</sequence>
<organism evidence="7 8">
    <name type="scientific">Prolemur simus</name>
    <name type="common">Greater bamboo lemur</name>
    <name type="synonym">Hapalemur simus</name>
    <dbReference type="NCBI Taxonomy" id="1328070"/>
    <lineage>
        <taxon>Eukaryota</taxon>
        <taxon>Metazoa</taxon>
        <taxon>Chordata</taxon>
        <taxon>Craniata</taxon>
        <taxon>Vertebrata</taxon>
        <taxon>Euteleostomi</taxon>
        <taxon>Mammalia</taxon>
        <taxon>Eutheria</taxon>
        <taxon>Euarchontoglires</taxon>
        <taxon>Primates</taxon>
        <taxon>Strepsirrhini</taxon>
        <taxon>Lemuriformes</taxon>
        <taxon>Lemuridae</taxon>
        <taxon>Prolemur</taxon>
    </lineage>
</organism>
<dbReference type="Pfam" id="PF13765">
    <property type="entry name" value="PRY"/>
    <property type="match status" value="1"/>
</dbReference>
<dbReference type="InterPro" id="IPR013083">
    <property type="entry name" value="Znf_RING/FYVE/PHD"/>
</dbReference>
<keyword evidence="8" id="KW-1185">Reference proteome</keyword>
<dbReference type="Gene3D" id="2.60.120.920">
    <property type="match status" value="1"/>
</dbReference>
<accession>A0A8C8YGU6</accession>
<dbReference type="InterPro" id="IPR001870">
    <property type="entry name" value="B30.2/SPRY"/>
</dbReference>
<keyword evidence="1" id="KW-0479">Metal-binding</keyword>
<dbReference type="PROSITE" id="PS50089">
    <property type="entry name" value="ZF_RING_2"/>
    <property type="match status" value="1"/>
</dbReference>
<dbReference type="InterPro" id="IPR006574">
    <property type="entry name" value="PRY"/>
</dbReference>
<dbReference type="InterPro" id="IPR037960">
    <property type="entry name" value="SPRY/PRY_RFPL"/>
</dbReference>
<dbReference type="PANTHER" id="PTHR24103">
    <property type="entry name" value="E3 UBIQUITIN-PROTEIN LIGASE TRIM"/>
    <property type="match status" value="1"/>
</dbReference>
<dbReference type="SUPFAM" id="SSF49899">
    <property type="entry name" value="Concanavalin A-like lectins/glucanases"/>
    <property type="match status" value="1"/>
</dbReference>